<dbReference type="AlphaFoldDB" id="A0AAV5M888"/>
<proteinExistence type="predicted"/>
<accession>A0AAV5M888</accession>
<comment type="caution">
    <text evidence="1">The sequence shown here is derived from an EMBL/GenBank/DDBJ whole genome shotgun (WGS) entry which is preliminary data.</text>
</comment>
<gene>
    <name evidence="1" type="ORF">SLEP1_g51857</name>
</gene>
<dbReference type="EMBL" id="BPVZ01000184">
    <property type="protein sequence ID" value="GKV44697.1"/>
    <property type="molecule type" value="Genomic_DNA"/>
</dbReference>
<evidence type="ECO:0000313" key="1">
    <source>
        <dbReference type="EMBL" id="GKV44697.1"/>
    </source>
</evidence>
<protein>
    <submittedName>
        <fullName evidence="1">Uncharacterized protein</fullName>
    </submittedName>
</protein>
<organism evidence="1 2">
    <name type="scientific">Rubroshorea leprosula</name>
    <dbReference type="NCBI Taxonomy" id="152421"/>
    <lineage>
        <taxon>Eukaryota</taxon>
        <taxon>Viridiplantae</taxon>
        <taxon>Streptophyta</taxon>
        <taxon>Embryophyta</taxon>
        <taxon>Tracheophyta</taxon>
        <taxon>Spermatophyta</taxon>
        <taxon>Magnoliopsida</taxon>
        <taxon>eudicotyledons</taxon>
        <taxon>Gunneridae</taxon>
        <taxon>Pentapetalae</taxon>
        <taxon>rosids</taxon>
        <taxon>malvids</taxon>
        <taxon>Malvales</taxon>
        <taxon>Dipterocarpaceae</taxon>
        <taxon>Rubroshorea</taxon>
    </lineage>
</organism>
<sequence length="41" mass="4401">MNFSGTLSPRIGILKTLTTLTLKGSGITGEIYQKSLETCQV</sequence>
<evidence type="ECO:0000313" key="2">
    <source>
        <dbReference type="Proteomes" id="UP001054252"/>
    </source>
</evidence>
<keyword evidence="2" id="KW-1185">Reference proteome</keyword>
<reference evidence="1 2" key="1">
    <citation type="journal article" date="2021" name="Commun. Biol.">
        <title>The genome of Shorea leprosula (Dipterocarpaceae) highlights the ecological relevance of drought in aseasonal tropical rainforests.</title>
        <authorList>
            <person name="Ng K.K.S."/>
            <person name="Kobayashi M.J."/>
            <person name="Fawcett J.A."/>
            <person name="Hatakeyama M."/>
            <person name="Paape T."/>
            <person name="Ng C.H."/>
            <person name="Ang C.C."/>
            <person name="Tnah L.H."/>
            <person name="Lee C.T."/>
            <person name="Nishiyama T."/>
            <person name="Sese J."/>
            <person name="O'Brien M.J."/>
            <person name="Copetti D."/>
            <person name="Mohd Noor M.I."/>
            <person name="Ong R.C."/>
            <person name="Putra M."/>
            <person name="Sireger I.Z."/>
            <person name="Indrioko S."/>
            <person name="Kosugi Y."/>
            <person name="Izuno A."/>
            <person name="Isagi Y."/>
            <person name="Lee S.L."/>
            <person name="Shimizu K.K."/>
        </authorList>
    </citation>
    <scope>NUCLEOTIDE SEQUENCE [LARGE SCALE GENOMIC DNA]</scope>
    <source>
        <strain evidence="1">214</strain>
    </source>
</reference>
<name>A0AAV5M888_9ROSI</name>
<dbReference type="Proteomes" id="UP001054252">
    <property type="component" value="Unassembled WGS sequence"/>
</dbReference>